<dbReference type="EMBL" id="CP069798">
    <property type="protein sequence ID" value="QRQ81004.1"/>
    <property type="molecule type" value="Genomic_DNA"/>
</dbReference>
<dbReference type="InterPro" id="IPR000060">
    <property type="entry name" value="BCCT_transptr"/>
</dbReference>
<dbReference type="Proteomes" id="UP000653156">
    <property type="component" value="Chromosome"/>
</dbReference>
<evidence type="ECO:0000256" key="1">
    <source>
        <dbReference type="ARBA" id="ARBA00004651"/>
    </source>
</evidence>
<comment type="similarity">
    <text evidence="2">Belongs to the BCCT transporter (TC 2.A.15) family.</text>
</comment>
<feature type="transmembrane region" description="Helical" evidence="8">
    <location>
        <begin position="357"/>
        <end position="375"/>
    </location>
</feature>
<feature type="transmembrane region" description="Helical" evidence="8">
    <location>
        <begin position="199"/>
        <end position="217"/>
    </location>
</feature>
<feature type="transmembrane region" description="Helical" evidence="8">
    <location>
        <begin position="415"/>
        <end position="439"/>
    </location>
</feature>
<feature type="transmembrane region" description="Helical" evidence="8">
    <location>
        <begin position="59"/>
        <end position="83"/>
    </location>
</feature>
<feature type="transmembrane region" description="Helical" evidence="8">
    <location>
        <begin position="484"/>
        <end position="505"/>
    </location>
</feature>
<keyword evidence="4" id="KW-1003">Cell membrane</keyword>
<comment type="subcellular location">
    <subcellularLocation>
        <location evidence="1">Cell membrane</location>
        <topology evidence="1">Multi-pass membrane protein</topology>
    </subcellularLocation>
</comment>
<proteinExistence type="inferred from homology"/>
<evidence type="ECO:0000256" key="6">
    <source>
        <dbReference type="ARBA" id="ARBA00022989"/>
    </source>
</evidence>
<feature type="transmembrane region" description="Helical" evidence="8">
    <location>
        <begin position="270"/>
        <end position="290"/>
    </location>
</feature>
<organism evidence="9 10">
    <name type="scientific">Paralysiella testudinis</name>
    <dbReference type="NCBI Taxonomy" id="2809020"/>
    <lineage>
        <taxon>Bacteria</taxon>
        <taxon>Pseudomonadati</taxon>
        <taxon>Pseudomonadota</taxon>
        <taxon>Betaproteobacteria</taxon>
        <taxon>Neisseriales</taxon>
        <taxon>Neisseriaceae</taxon>
        <taxon>Paralysiella</taxon>
    </lineage>
</organism>
<gene>
    <name evidence="9" type="primary">betT</name>
    <name evidence="9" type="ORF">JQU52_09710</name>
</gene>
<evidence type="ECO:0000313" key="9">
    <source>
        <dbReference type="EMBL" id="QRQ81004.1"/>
    </source>
</evidence>
<keyword evidence="7 8" id="KW-0472">Membrane</keyword>
<evidence type="ECO:0000256" key="5">
    <source>
        <dbReference type="ARBA" id="ARBA00022692"/>
    </source>
</evidence>
<dbReference type="GO" id="GO:0022857">
    <property type="term" value="F:transmembrane transporter activity"/>
    <property type="evidence" value="ECO:0007669"/>
    <property type="project" value="InterPro"/>
</dbReference>
<feature type="transmembrane region" description="Helical" evidence="8">
    <location>
        <begin position="152"/>
        <end position="170"/>
    </location>
</feature>
<reference evidence="9" key="1">
    <citation type="submission" date="2021-02" db="EMBL/GenBank/DDBJ databases">
        <title>Neisseriaceae sp. 26B isolated from the cloaca of a Common Toad-headed Turtle (Mesoclemmys nasuta).</title>
        <authorList>
            <person name="Spergser J."/>
            <person name="Busse H.-J."/>
        </authorList>
    </citation>
    <scope>NUCLEOTIDE SEQUENCE</scope>
    <source>
        <strain evidence="9">26B</strain>
    </source>
</reference>
<feature type="transmembrane region" description="Helical" evidence="8">
    <location>
        <begin position="459"/>
        <end position="478"/>
    </location>
</feature>
<feature type="transmembrane region" description="Helical" evidence="8">
    <location>
        <begin position="20"/>
        <end position="39"/>
    </location>
</feature>
<keyword evidence="5 8" id="KW-0812">Transmembrane</keyword>
<name>A0A892ZHH6_9NEIS</name>
<evidence type="ECO:0000256" key="3">
    <source>
        <dbReference type="ARBA" id="ARBA00022448"/>
    </source>
</evidence>
<feature type="transmembrane region" description="Helical" evidence="8">
    <location>
        <begin position="237"/>
        <end position="258"/>
    </location>
</feature>
<evidence type="ECO:0000256" key="7">
    <source>
        <dbReference type="ARBA" id="ARBA00023136"/>
    </source>
</evidence>
<dbReference type="KEGG" id="ptes:JQU52_09710"/>
<dbReference type="Pfam" id="PF02028">
    <property type="entry name" value="BCCT"/>
    <property type="match status" value="1"/>
</dbReference>
<dbReference type="InterPro" id="IPR018093">
    <property type="entry name" value="BCCT_CS"/>
</dbReference>
<evidence type="ECO:0000256" key="8">
    <source>
        <dbReference type="SAM" id="Phobius"/>
    </source>
</evidence>
<dbReference type="PANTHER" id="PTHR30047:SF7">
    <property type="entry name" value="HIGH-AFFINITY CHOLINE TRANSPORT PROTEIN"/>
    <property type="match status" value="1"/>
</dbReference>
<dbReference type="NCBIfam" id="TIGR00842">
    <property type="entry name" value="bcct"/>
    <property type="match status" value="1"/>
</dbReference>
<protein>
    <submittedName>
        <fullName evidence="9">Choline BCCT transporter BetT</fullName>
    </submittedName>
</protein>
<feature type="transmembrane region" description="Helical" evidence="8">
    <location>
        <begin position="328"/>
        <end position="345"/>
    </location>
</feature>
<evidence type="ECO:0000256" key="2">
    <source>
        <dbReference type="ARBA" id="ARBA00005658"/>
    </source>
</evidence>
<sequence length="670" mass="73236">MYQNPDTLPDKENTLSVNKIVFYASALLSVALILFTILFPATSEALLGQSLRWVSDHFGWYYMLVVAAYSLFALFIGFSSYGNIKLGQDHDKPDFPFITWAAMLFSAGIGIDLLFFGASEPLAHYLTPSMGEAGTPEAARAAIAQTFLHWGLHGWGIYALIGMTLAYFAYRHNLPLALRSALVPVFGQRRTNGWLGHSVDTFGVVCTLLGIATSLGIGVLQANAGLSHVFGIESSKWVQSAIIIGVIVVAGVSAMSGVERGVRRLSEANMAAATLLLLALLVMGPTLFLLNSFTQNIGDYFQTLIGKTFDVYAYQGEAGAEWKSGWTIFFWAWWVAWAPFVGLFIARISRGRTLREFVFGVMFIPLGFIFAWFAIFGNSAIDLVSHGAAELGQVALEDPAMGMFILFEHYPGASVLSLAAVVIGLVFFVTSADSGALVLANLSSKNLSSGADAPIGLRLFWAAATGLITLGLLFAGGFGSLQAVSVVAGLPFSLILIVYMVAMWISLRREGNKRKASTVDMAPVLNHGLSWRERLGRIVNFPSRKTVVHFIGSAIHPAMQEVANELGEQGIATKIHTGDNGCDLSFEVLHGEEVDFVYQVRLIQAIKPVFALGQAGNLASQQEQEHYYRAEVFLREGSQEYDLVGYSKEQIITDMLNQYERHMQFLHLER</sequence>
<dbReference type="GO" id="GO:0005886">
    <property type="term" value="C:plasma membrane"/>
    <property type="evidence" value="ECO:0007669"/>
    <property type="project" value="UniProtKB-SubCell"/>
</dbReference>
<evidence type="ECO:0000256" key="4">
    <source>
        <dbReference type="ARBA" id="ARBA00022475"/>
    </source>
</evidence>
<dbReference type="PROSITE" id="PS01303">
    <property type="entry name" value="BCCT"/>
    <property type="match status" value="1"/>
</dbReference>
<dbReference type="RefSeq" id="WP_230338288.1">
    <property type="nucleotide sequence ID" value="NZ_CP069798.1"/>
</dbReference>
<keyword evidence="3" id="KW-0813">Transport</keyword>
<feature type="transmembrane region" description="Helical" evidence="8">
    <location>
        <begin position="95"/>
        <end position="118"/>
    </location>
</feature>
<accession>A0A892ZHH6</accession>
<evidence type="ECO:0000313" key="10">
    <source>
        <dbReference type="Proteomes" id="UP000653156"/>
    </source>
</evidence>
<dbReference type="NCBIfam" id="NF007399">
    <property type="entry name" value="PRK09928.1"/>
    <property type="match status" value="1"/>
</dbReference>
<keyword evidence="6 8" id="KW-1133">Transmembrane helix</keyword>
<keyword evidence="10" id="KW-1185">Reference proteome</keyword>
<dbReference type="PANTHER" id="PTHR30047">
    <property type="entry name" value="HIGH-AFFINITY CHOLINE TRANSPORT PROTEIN-RELATED"/>
    <property type="match status" value="1"/>
</dbReference>
<dbReference type="AlphaFoldDB" id="A0A892ZHH6"/>